<protein>
    <recommendedName>
        <fullName evidence="6">Aerotolerance regulator N-terminal domain-containing protein</fullName>
    </recommendedName>
</protein>
<dbReference type="EMBL" id="PUHY01000014">
    <property type="protein sequence ID" value="PQO30505.1"/>
    <property type="molecule type" value="Genomic_DNA"/>
</dbReference>
<feature type="transmembrane region" description="Helical" evidence="1">
    <location>
        <begin position="6"/>
        <end position="27"/>
    </location>
</feature>
<sequence length="804" mass="87619">MFPAFVASGFAIAGAVMMFGPALIHLLNRNRYRTVEWAAMDFLLEAMQSNRRLLRIRDLLLMLLRAAALLLFGLALARPYFASSTDTSATVGTSRPPHAILVIDNSLSSSLGSISGSVLEQSKEQARQFVETLPSNSKISILPLSGGQSHRLSDPFSSHIDAVDAIDKVAATHAAGELTHALNQARSLAEETPSHAPHVIIFGDQQAAQWQRLARTSPPEDDMPVIVVGNEASAPDNAWIESFGIPDGLAELGMTTRLVATVRYHGDAPRDNVAVTLRVRENEVETKFVDFPAGDSARTLSFDYVFDPMEVDPARTTSIPISVNLNGDALTADDCRWLVVPLVASTPVVFIDQWSDAEESPSLGRVGDTWILRQLLSPKPEVSRNDEHLIRAIHLSQREAEGETLRAALREARLAVIAGVEAPSASLVDTLQSYVQQGGQLAIAASGEFDANAWNDVAWRGGQGILPRPLRRETIGHSLDDLSDDLQPFRIASKGLLDHAYFHIANLDETQLIDLYTDALFFKAVVPQNDFSHEDLAQPPISTASEEPWLAWSPPVSHLATNKSSQDISDAAATTIAQFDNGVDFVVQRSVGKGQIVFFSSGVSTNWSTLPSTNAVLIFDRVLRNQLASTFQRVNFNVGETALLPLPSAAGDSSVQIETPSSGVVSSISPRFLNEVTRGVLIESLDTSGIYWLSDRAGTDTTNDMNDNGSRYRFPISATPPAWESELSRLDQSSFEALQLPPQYRWQNSIESMNAAGMNLSGHSWWQWLIALVIVLLIVEMTVAATPSWLSWLVERSSPATATK</sequence>
<evidence type="ECO:0000313" key="5">
    <source>
        <dbReference type="Proteomes" id="UP000238322"/>
    </source>
</evidence>
<feature type="domain" description="VWFA" evidence="3">
    <location>
        <begin position="100"/>
        <end position="204"/>
    </location>
</feature>
<accession>A0A2S8FEB5</accession>
<dbReference type="Proteomes" id="UP000238322">
    <property type="component" value="Unassembled WGS sequence"/>
</dbReference>
<evidence type="ECO:0000256" key="1">
    <source>
        <dbReference type="SAM" id="Phobius"/>
    </source>
</evidence>
<feature type="transmembrane region" description="Helical" evidence="1">
    <location>
        <begin position="59"/>
        <end position="81"/>
    </location>
</feature>
<dbReference type="InterPro" id="IPR029062">
    <property type="entry name" value="Class_I_gatase-like"/>
</dbReference>
<dbReference type="Pfam" id="PF13519">
    <property type="entry name" value="VWA_2"/>
    <property type="match status" value="1"/>
</dbReference>
<keyword evidence="1" id="KW-1133">Transmembrane helix</keyword>
<dbReference type="InterPro" id="IPR011933">
    <property type="entry name" value="Double_TM_dom"/>
</dbReference>
<dbReference type="RefSeq" id="WP_105332410.1">
    <property type="nucleotide sequence ID" value="NZ_PUHY01000014.1"/>
</dbReference>
<dbReference type="InterPro" id="IPR002035">
    <property type="entry name" value="VWF_A"/>
</dbReference>
<dbReference type="SUPFAM" id="SSF53300">
    <property type="entry name" value="vWA-like"/>
    <property type="match status" value="1"/>
</dbReference>
<gene>
    <name evidence="4" type="ORF">C5Y83_24410</name>
</gene>
<keyword evidence="1" id="KW-0812">Transmembrane</keyword>
<dbReference type="AlphaFoldDB" id="A0A2S8FEB5"/>
<feature type="transmembrane region" description="Helical" evidence="1">
    <location>
        <begin position="765"/>
        <end position="794"/>
    </location>
</feature>
<dbReference type="InterPro" id="IPR036465">
    <property type="entry name" value="vWFA_dom_sf"/>
</dbReference>
<evidence type="ECO:0000259" key="3">
    <source>
        <dbReference type="Pfam" id="PF13519"/>
    </source>
</evidence>
<dbReference type="Pfam" id="PF07584">
    <property type="entry name" value="BatA"/>
    <property type="match status" value="1"/>
</dbReference>
<evidence type="ECO:0000313" key="4">
    <source>
        <dbReference type="EMBL" id="PQO30505.1"/>
    </source>
</evidence>
<feature type="domain" description="Aerotolerance regulator N-terminal" evidence="2">
    <location>
        <begin position="11"/>
        <end position="79"/>
    </location>
</feature>
<keyword evidence="1" id="KW-0472">Membrane</keyword>
<dbReference type="InterPro" id="IPR024163">
    <property type="entry name" value="Aerotolerance_reg_N"/>
</dbReference>
<dbReference type="PANTHER" id="PTHR37464:SF1">
    <property type="entry name" value="BLL2463 PROTEIN"/>
    <property type="match status" value="1"/>
</dbReference>
<evidence type="ECO:0008006" key="6">
    <source>
        <dbReference type="Google" id="ProtNLM"/>
    </source>
</evidence>
<dbReference type="PANTHER" id="PTHR37464">
    <property type="entry name" value="BLL2463 PROTEIN"/>
    <property type="match status" value="1"/>
</dbReference>
<name>A0A2S8FEB5_9BACT</name>
<reference evidence="4 5" key="1">
    <citation type="submission" date="2018-02" db="EMBL/GenBank/DDBJ databases">
        <title>Comparative genomes isolates from brazilian mangrove.</title>
        <authorList>
            <person name="Araujo J.E."/>
            <person name="Taketani R.G."/>
            <person name="Silva M.C.P."/>
            <person name="Loureco M.V."/>
            <person name="Andreote F.D."/>
        </authorList>
    </citation>
    <scope>NUCLEOTIDE SEQUENCE [LARGE SCALE GENOMIC DNA]</scope>
    <source>
        <strain evidence="4 5">Hex-1 MGV</strain>
    </source>
</reference>
<evidence type="ECO:0000259" key="2">
    <source>
        <dbReference type="Pfam" id="PF07584"/>
    </source>
</evidence>
<dbReference type="Gene3D" id="3.40.50.410">
    <property type="entry name" value="von Willebrand factor, type A domain"/>
    <property type="match status" value="1"/>
</dbReference>
<comment type="caution">
    <text evidence="4">The sequence shown here is derived from an EMBL/GenBank/DDBJ whole genome shotgun (WGS) entry which is preliminary data.</text>
</comment>
<proteinExistence type="predicted"/>
<dbReference type="SUPFAM" id="SSF52317">
    <property type="entry name" value="Class I glutamine amidotransferase-like"/>
    <property type="match status" value="1"/>
</dbReference>
<dbReference type="NCBIfam" id="TIGR02226">
    <property type="entry name" value="two_anch"/>
    <property type="match status" value="1"/>
</dbReference>
<organism evidence="4 5">
    <name type="scientific">Blastopirellula marina</name>
    <dbReference type="NCBI Taxonomy" id="124"/>
    <lineage>
        <taxon>Bacteria</taxon>
        <taxon>Pseudomonadati</taxon>
        <taxon>Planctomycetota</taxon>
        <taxon>Planctomycetia</taxon>
        <taxon>Pirellulales</taxon>
        <taxon>Pirellulaceae</taxon>
        <taxon>Blastopirellula</taxon>
    </lineage>
</organism>
<dbReference type="OrthoDB" id="7052926at2"/>